<evidence type="ECO:0000256" key="3">
    <source>
        <dbReference type="ARBA" id="ARBA00022777"/>
    </source>
</evidence>
<dbReference type="GO" id="GO:0016740">
    <property type="term" value="F:transferase activity"/>
    <property type="evidence" value="ECO:0007669"/>
    <property type="project" value="UniProtKB-KW"/>
</dbReference>
<dbReference type="Pfam" id="PF14689">
    <property type="entry name" value="SPOB_a"/>
    <property type="match status" value="1"/>
</dbReference>
<organism evidence="5 6">
    <name type="scientific">Alkalibacillus salilacus</name>
    <dbReference type="NCBI Taxonomy" id="284582"/>
    <lineage>
        <taxon>Bacteria</taxon>
        <taxon>Bacillati</taxon>
        <taxon>Bacillota</taxon>
        <taxon>Bacilli</taxon>
        <taxon>Bacillales</taxon>
        <taxon>Bacillaceae</taxon>
        <taxon>Alkalibacillus</taxon>
    </lineage>
</organism>
<evidence type="ECO:0000256" key="1">
    <source>
        <dbReference type="ARBA" id="ARBA00022553"/>
    </source>
</evidence>
<comment type="caution">
    <text evidence="5">The sequence shown here is derived from an EMBL/GenBank/DDBJ whole genome shotgun (WGS) entry which is preliminary data.</text>
</comment>
<keyword evidence="2 5" id="KW-0808">Transferase</keyword>
<evidence type="ECO:0000313" key="6">
    <source>
        <dbReference type="Proteomes" id="UP001224359"/>
    </source>
</evidence>
<dbReference type="Gene3D" id="1.10.287.130">
    <property type="match status" value="1"/>
</dbReference>
<name>A0ABT9VCX1_9BACI</name>
<dbReference type="InterPro" id="IPR016120">
    <property type="entry name" value="Sig_transdc_His_kin_SpoOB"/>
</dbReference>
<evidence type="ECO:0000313" key="5">
    <source>
        <dbReference type="EMBL" id="MDQ0158749.1"/>
    </source>
</evidence>
<evidence type="ECO:0000256" key="2">
    <source>
        <dbReference type="ARBA" id="ARBA00022679"/>
    </source>
</evidence>
<gene>
    <name evidence="5" type="ORF">J2S77_000705</name>
</gene>
<dbReference type="RefSeq" id="WP_306974679.1">
    <property type="nucleotide sequence ID" value="NZ_JAUSTQ010000002.1"/>
</dbReference>
<evidence type="ECO:0000259" key="4">
    <source>
        <dbReference type="Pfam" id="PF14689"/>
    </source>
</evidence>
<dbReference type="InterPro" id="IPR037100">
    <property type="entry name" value="Spo0B_C_sf"/>
</dbReference>
<keyword evidence="1" id="KW-0597">Phosphoprotein</keyword>
<reference evidence="5 6" key="1">
    <citation type="submission" date="2023-07" db="EMBL/GenBank/DDBJ databases">
        <title>Genomic Encyclopedia of Type Strains, Phase IV (KMG-IV): sequencing the most valuable type-strain genomes for metagenomic binning, comparative biology and taxonomic classification.</title>
        <authorList>
            <person name="Goeker M."/>
        </authorList>
    </citation>
    <scope>NUCLEOTIDE SEQUENCE [LARGE SCALE GENOMIC DNA]</scope>
    <source>
        <strain evidence="5 6">DSM 16460</strain>
    </source>
</reference>
<feature type="domain" description="SpoOB alpha-helical" evidence="4">
    <location>
        <begin position="2"/>
        <end position="53"/>
    </location>
</feature>
<keyword evidence="3" id="KW-0418">Kinase</keyword>
<proteinExistence type="predicted"/>
<accession>A0ABT9VCX1</accession>
<dbReference type="EC" id="2.7.-.-" evidence="5"/>
<dbReference type="InterPro" id="IPR039506">
    <property type="entry name" value="SPOB_a"/>
</dbReference>
<keyword evidence="6" id="KW-1185">Reference proteome</keyword>
<dbReference type="Proteomes" id="UP001224359">
    <property type="component" value="Unassembled WGS sequence"/>
</dbReference>
<protein>
    <submittedName>
        <fullName evidence="5">Stage 0 sporulation protein B (Sporulation initiation phosphotransferase)</fullName>
        <ecNumber evidence="5">2.7.-.-</ecNumber>
    </submittedName>
</protein>
<dbReference type="EMBL" id="JAUSTQ010000002">
    <property type="protein sequence ID" value="MDQ0158749.1"/>
    <property type="molecule type" value="Genomic_DNA"/>
</dbReference>
<sequence length="171" mass="19979">MERQQFLQWLRQYRHDLMNDLQIVQGYGSMGKHEKSLNKVNDLIERLKQERLLQTLNCDEFVFWLLSTSLMEHELNITFSVNTDLTELSAFDEKLTNDGQAIVSELESSIVAWTDVSVHVAIEGEEELLLRYDIHLPNEDQSDFIKRLSFSGECLQVVQNVEKVSITLIYR</sequence>
<dbReference type="Gene3D" id="3.30.565.30">
    <property type="entry name" value="Sporulation initiation phosphotransferase B (SpoOB), C-terminal domain"/>
    <property type="match status" value="1"/>
</dbReference>
<dbReference type="SUPFAM" id="SSF55890">
    <property type="entry name" value="Sporulation response regulatory protein Spo0B"/>
    <property type="match status" value="1"/>
</dbReference>